<comment type="similarity">
    <text evidence="1">Belongs to the CinA family.</text>
</comment>
<gene>
    <name evidence="1 3" type="primary">cinA</name>
    <name evidence="3" type="ORF">HMPREF9088_0759</name>
</gene>
<dbReference type="InterPro" id="IPR036425">
    <property type="entry name" value="MoaB/Mog-like_dom_sf"/>
</dbReference>
<dbReference type="Gene3D" id="3.30.70.2860">
    <property type="match status" value="1"/>
</dbReference>
<evidence type="ECO:0000256" key="1">
    <source>
        <dbReference type="HAMAP-Rule" id="MF_00226"/>
    </source>
</evidence>
<dbReference type="HOGENOM" id="CLU_030805_9_3_9"/>
<dbReference type="eggNOG" id="COG1546">
    <property type="taxonomic scope" value="Bacteria"/>
</dbReference>
<evidence type="ECO:0000259" key="2">
    <source>
        <dbReference type="SMART" id="SM00852"/>
    </source>
</evidence>
<dbReference type="PATRIC" id="fig|888064.11.peg.1192"/>
<proteinExistence type="inferred from homology"/>
<dbReference type="NCBIfam" id="NF001813">
    <property type="entry name" value="PRK00549.1"/>
    <property type="match status" value="1"/>
</dbReference>
<sequence length="416" mass="45614">MKAEIIAVGTELLLGQVVNSNATFLSEELAGLGFEVYYHTVVGDNPERLETVLDLADSRSELVVLCGGLGPTEDDLTKQVVAKHVGKELIRDEAGYQKLQAFFAKREQPMTENNLLQALIIDGGQALANRTGLAVGIFYQAPSVNYLLLPGPPNELKPMVYEQAVPLLKEQFIQEEQLISRVLRFYGIGESRLVTELKELIEEQTNPTVAPYAKPNEVTLRLTVKCKIEAIGQQQLDELEQVIMNRVGEFFYGYGETNSLANVVVDLLKQQQKTITAAESLTAGLFQATLGDVPGVSAVFPGGFVTYSKEMKQALLGIDEELLHTYGTVSKECVEAMAQQARQRAQTDYAVAFSGVAGPEEIEGQEVGTVWIALASKEGTYSIRKVIPRDRAAIRRNAVMDGLNIVRKALLKHGTL</sequence>
<dbReference type="CDD" id="cd00885">
    <property type="entry name" value="cinA"/>
    <property type="match status" value="1"/>
</dbReference>
<feature type="domain" description="MoaB/Mog" evidence="2">
    <location>
        <begin position="4"/>
        <end position="170"/>
    </location>
</feature>
<dbReference type="InterPro" id="IPR008136">
    <property type="entry name" value="CinA_C"/>
</dbReference>
<dbReference type="PANTHER" id="PTHR13939:SF0">
    <property type="entry name" value="NMN AMIDOHYDROLASE-LIKE PROTEIN YFAY"/>
    <property type="match status" value="1"/>
</dbReference>
<dbReference type="SUPFAM" id="SSF53218">
    <property type="entry name" value="Molybdenum cofactor biosynthesis proteins"/>
    <property type="match status" value="1"/>
</dbReference>
<dbReference type="NCBIfam" id="TIGR00200">
    <property type="entry name" value="cinA_nterm"/>
    <property type="match status" value="1"/>
</dbReference>
<dbReference type="HAMAP" id="MF_00226_B">
    <property type="entry name" value="CinA_B"/>
    <property type="match status" value="1"/>
</dbReference>
<dbReference type="PIRSF" id="PIRSF006728">
    <property type="entry name" value="CinA"/>
    <property type="match status" value="1"/>
</dbReference>
<dbReference type="STRING" id="888064.HMPREF9088_0759"/>
<dbReference type="InterPro" id="IPR008135">
    <property type="entry name" value="Competence-induced_CinA"/>
</dbReference>
<accession>E6LEG9</accession>
<dbReference type="InterPro" id="IPR001453">
    <property type="entry name" value="MoaB/Mog_dom"/>
</dbReference>
<comment type="caution">
    <text evidence="3">The sequence shown here is derived from an EMBL/GenBank/DDBJ whole genome shotgun (WGS) entry which is preliminary data.</text>
</comment>
<dbReference type="PANTHER" id="PTHR13939">
    <property type="entry name" value="NICOTINAMIDE-NUCLEOTIDE AMIDOHYDROLASE PNCC"/>
    <property type="match status" value="1"/>
</dbReference>
<organism evidence="3 4">
    <name type="scientific">Enterococcus italicus (strain DSM 15952 / CCUG 50447 / LMG 22039 / TP 1.5)</name>
    <dbReference type="NCBI Taxonomy" id="888064"/>
    <lineage>
        <taxon>Bacteria</taxon>
        <taxon>Bacillati</taxon>
        <taxon>Bacillota</taxon>
        <taxon>Bacilli</taxon>
        <taxon>Lactobacillales</taxon>
        <taxon>Enterococcaceae</taxon>
        <taxon>Enterococcus</taxon>
    </lineage>
</organism>
<dbReference type="AlphaFoldDB" id="E6LEG9"/>
<dbReference type="Pfam" id="PF18146">
    <property type="entry name" value="CinA_KH"/>
    <property type="match status" value="1"/>
</dbReference>
<dbReference type="eggNOG" id="COG1058">
    <property type="taxonomic scope" value="Bacteria"/>
</dbReference>
<dbReference type="Gene3D" id="3.40.980.10">
    <property type="entry name" value="MoaB/Mog-like domain"/>
    <property type="match status" value="1"/>
</dbReference>
<dbReference type="OrthoDB" id="9801454at2"/>
<dbReference type="SMART" id="SM00852">
    <property type="entry name" value="MoCF_biosynth"/>
    <property type="match status" value="1"/>
</dbReference>
<dbReference type="EMBL" id="AEPV01000026">
    <property type="protein sequence ID" value="EFU74458.1"/>
    <property type="molecule type" value="Genomic_DNA"/>
</dbReference>
<dbReference type="RefSeq" id="WP_007207780.1">
    <property type="nucleotide sequence ID" value="NZ_GL622241.1"/>
</dbReference>
<evidence type="ECO:0000313" key="4">
    <source>
        <dbReference type="Proteomes" id="UP000010296"/>
    </source>
</evidence>
<dbReference type="InterPro" id="IPR036653">
    <property type="entry name" value="CinA-like_C"/>
</dbReference>
<dbReference type="InterPro" id="IPR041424">
    <property type="entry name" value="CinA_KH"/>
</dbReference>
<dbReference type="InterPro" id="IPR050101">
    <property type="entry name" value="CinA"/>
</dbReference>
<name>E6LEG9_ENTI1</name>
<dbReference type="Pfam" id="PF00994">
    <property type="entry name" value="MoCF_biosynth"/>
    <property type="match status" value="1"/>
</dbReference>
<reference evidence="3 4" key="1">
    <citation type="submission" date="2010-12" db="EMBL/GenBank/DDBJ databases">
        <authorList>
            <person name="Muzny D."/>
            <person name="Qin X."/>
            <person name="Deng J."/>
            <person name="Jiang H."/>
            <person name="Liu Y."/>
            <person name="Qu J."/>
            <person name="Song X.-Z."/>
            <person name="Zhang L."/>
            <person name="Thornton R."/>
            <person name="Coyle M."/>
            <person name="Francisco L."/>
            <person name="Jackson L."/>
            <person name="Javaid M."/>
            <person name="Korchina V."/>
            <person name="Kovar C."/>
            <person name="Mata R."/>
            <person name="Mathew T."/>
            <person name="Ngo R."/>
            <person name="Nguyen L."/>
            <person name="Nguyen N."/>
            <person name="Okwuonu G."/>
            <person name="Ongeri F."/>
            <person name="Pham C."/>
            <person name="Simmons D."/>
            <person name="Wilczek-Boney K."/>
            <person name="Hale W."/>
            <person name="Jakkamsetti A."/>
            <person name="Pham P."/>
            <person name="Ruth R."/>
            <person name="San Lucas F."/>
            <person name="Warren J."/>
            <person name="Zhang J."/>
            <person name="Zhao Z."/>
            <person name="Zhou C."/>
            <person name="Zhu D."/>
            <person name="Lee S."/>
            <person name="Bess C."/>
            <person name="Blankenburg K."/>
            <person name="Forbes L."/>
            <person name="Fu Q."/>
            <person name="Gubbala S."/>
            <person name="Hirani K."/>
            <person name="Jayaseelan J.C."/>
            <person name="Lara F."/>
            <person name="Munidasa M."/>
            <person name="Palculict T."/>
            <person name="Patil S."/>
            <person name="Pu L.-L."/>
            <person name="Saada N."/>
            <person name="Tang L."/>
            <person name="Weissenberger G."/>
            <person name="Zhu Y."/>
            <person name="Hemphill L."/>
            <person name="Shang Y."/>
            <person name="Youmans B."/>
            <person name="Ayvaz T."/>
            <person name="Ross M."/>
            <person name="Santibanez J."/>
            <person name="Aqrawi P."/>
            <person name="Gross S."/>
            <person name="Joshi V."/>
            <person name="Fowler G."/>
            <person name="Nazareth L."/>
            <person name="Reid J."/>
            <person name="Worley K."/>
            <person name="Petrosino J."/>
            <person name="Highlander S."/>
            <person name="Gibbs R."/>
        </authorList>
    </citation>
    <scope>NUCLEOTIDE SEQUENCE [LARGE SCALE GENOMIC DNA]</scope>
    <source>
        <strain evidence="4">DSM 15952 / CCUG 50447 / LMG 22039 / TP 1.5</strain>
    </source>
</reference>
<dbReference type="NCBIfam" id="TIGR00199">
    <property type="entry name" value="PncC_domain"/>
    <property type="match status" value="1"/>
</dbReference>
<dbReference type="NCBIfam" id="TIGR00177">
    <property type="entry name" value="molyb_syn"/>
    <property type="match status" value="1"/>
</dbReference>
<keyword evidence="4" id="KW-1185">Reference proteome</keyword>
<evidence type="ECO:0000313" key="3">
    <source>
        <dbReference type="EMBL" id="EFU74458.1"/>
    </source>
</evidence>
<dbReference type="SUPFAM" id="SSF142433">
    <property type="entry name" value="CinA-like"/>
    <property type="match status" value="1"/>
</dbReference>
<dbReference type="Pfam" id="PF02464">
    <property type="entry name" value="CinA"/>
    <property type="match status" value="1"/>
</dbReference>
<protein>
    <recommendedName>
        <fullName evidence="1">Putative competence-damage inducible protein</fullName>
    </recommendedName>
</protein>
<dbReference type="Proteomes" id="UP000010296">
    <property type="component" value="Unassembled WGS sequence"/>
</dbReference>
<dbReference type="Gene3D" id="3.90.950.20">
    <property type="entry name" value="CinA-like"/>
    <property type="match status" value="1"/>
</dbReference>